<evidence type="ECO:0000256" key="7">
    <source>
        <dbReference type="SAM" id="MobiDB-lite"/>
    </source>
</evidence>
<evidence type="ECO:0000313" key="10">
    <source>
        <dbReference type="Proteomes" id="UP000017831"/>
    </source>
</evidence>
<dbReference type="eggNOG" id="COG0849">
    <property type="taxonomic scope" value="Bacteria"/>
</dbReference>
<dbReference type="EMBL" id="AQHY01000032">
    <property type="protein sequence ID" value="EOA53548.1"/>
    <property type="molecule type" value="Genomic_DNA"/>
</dbReference>
<evidence type="ECO:0000256" key="6">
    <source>
        <dbReference type="SAM" id="Coils"/>
    </source>
</evidence>
<evidence type="ECO:0000259" key="8">
    <source>
        <dbReference type="SMART" id="SM00842"/>
    </source>
</evidence>
<evidence type="ECO:0000256" key="2">
    <source>
        <dbReference type="ARBA" id="ARBA00022618"/>
    </source>
</evidence>
<dbReference type="RefSeq" id="WP_005942514.1">
    <property type="nucleotide sequence ID" value="NZ_KB890346.1"/>
</dbReference>
<dbReference type="CDD" id="cd24048">
    <property type="entry name" value="ASKHA_NBD_FtsA"/>
    <property type="match status" value="1"/>
</dbReference>
<keyword evidence="3 5" id="KW-0472">Membrane</keyword>
<evidence type="ECO:0000313" key="9">
    <source>
        <dbReference type="EMBL" id="EOA53548.1"/>
    </source>
</evidence>
<dbReference type="GeneID" id="60061265"/>
<dbReference type="GO" id="GO:0032153">
    <property type="term" value="C:cell division site"/>
    <property type="evidence" value="ECO:0007669"/>
    <property type="project" value="UniProtKB-UniRule"/>
</dbReference>
<proteinExistence type="inferred from homology"/>
<gene>
    <name evidence="5" type="primary">ftsA</name>
    <name evidence="9" type="ORF">HMPREF1534_02841</name>
</gene>
<evidence type="ECO:0000256" key="4">
    <source>
        <dbReference type="ARBA" id="ARBA00023306"/>
    </source>
</evidence>
<dbReference type="Pfam" id="PF14450">
    <property type="entry name" value="FtsA"/>
    <property type="match status" value="1"/>
</dbReference>
<evidence type="ECO:0000256" key="5">
    <source>
        <dbReference type="HAMAP-Rule" id="MF_02033"/>
    </source>
</evidence>
<comment type="subcellular location">
    <subcellularLocation>
        <location evidence="5">Cell membrane</location>
        <topology evidence="5">Peripheral membrane protein</topology>
        <orientation evidence="5">Cytoplasmic side</orientation>
    </subcellularLocation>
    <text evidence="5">Localizes to the Z ring in an FtsZ-dependent manner. Targeted to the membrane through a conserved C-terminal amphipathic helix.</text>
</comment>
<evidence type="ECO:0000256" key="3">
    <source>
        <dbReference type="ARBA" id="ARBA00023136"/>
    </source>
</evidence>
<protein>
    <recommendedName>
        <fullName evidence="5">Cell division protein FtsA</fullName>
    </recommendedName>
</protein>
<dbReference type="InterPro" id="IPR043129">
    <property type="entry name" value="ATPase_NBD"/>
</dbReference>
<sequence length="506" mass="55870">MAATDFIVAIELGSSKITGIAGKKHPDGSIQVLALASEPSSDFIRKGVIYNLDKTAQSLTSIIKKLESTLKASIGKVYVGIGGQSLRTIRNTEVRHLEEETKISQELIDSLMDSNREVPIIDQDILEVAPQEYKVGINLLADPVGVPSDHIEGRFLNIIARSSVKQNIDKCFHQAGIEIADYVISPLALANAVLTNSERRSGCMLIDFGADTTTVSVYKNNILRHLAVIPLGGSNITKDICSQQIEEEDAEELKLKYGNAYIDPSKDEEETPNYAIDGKCSIEAHLLEDIVEARVNEILANVWNQIVLSGYDDKLLAGAIVTGGAANLKNMEEAFSKRTKLEKVRMAKDSQLSLKGGIELKKDGMSNTIIALLAAGKENCYRPEHPREPAQPIQTGLFTEEGESAEEKRRRLAQEAEEKRRKEEAEKQRIADCESFIKKAIELKNAEKYKEALAALSKAELLDVETKNAQIRELEKEIKQLKKGSSLWSKLGKKITTLSDDLLKED</sequence>
<comment type="function">
    <text evidence="5">Cell division protein that is involved in the assembly of the Z ring. May serve as a membrane anchor for the Z ring.</text>
</comment>
<keyword evidence="2 5" id="KW-0132">Cell division</keyword>
<dbReference type="InterPro" id="IPR050696">
    <property type="entry name" value="FtsA/MreB"/>
</dbReference>
<keyword evidence="10" id="KW-1185">Reference proteome</keyword>
<dbReference type="GO" id="GO:0009898">
    <property type="term" value="C:cytoplasmic side of plasma membrane"/>
    <property type="evidence" value="ECO:0007669"/>
    <property type="project" value="UniProtKB-UniRule"/>
</dbReference>
<dbReference type="NCBIfam" id="TIGR01174">
    <property type="entry name" value="ftsA"/>
    <property type="match status" value="1"/>
</dbReference>
<organism evidence="9 10">
    <name type="scientific">Phocaeicola massiliensis B84634 = Timone 84634 = DSM 17679 = JCM 13223</name>
    <dbReference type="NCBI Taxonomy" id="1121098"/>
    <lineage>
        <taxon>Bacteria</taxon>
        <taxon>Pseudomonadati</taxon>
        <taxon>Bacteroidota</taxon>
        <taxon>Bacteroidia</taxon>
        <taxon>Bacteroidales</taxon>
        <taxon>Bacteroidaceae</taxon>
        <taxon>Phocaeicola</taxon>
    </lineage>
</organism>
<keyword evidence="4 5" id="KW-0131">Cell cycle</keyword>
<dbReference type="GO" id="GO:0043093">
    <property type="term" value="P:FtsZ-dependent cytokinesis"/>
    <property type="evidence" value="ECO:0007669"/>
    <property type="project" value="UniProtKB-UniRule"/>
</dbReference>
<dbReference type="SUPFAM" id="SSF53067">
    <property type="entry name" value="Actin-like ATPase domain"/>
    <property type="match status" value="2"/>
</dbReference>
<dbReference type="SMART" id="SM00842">
    <property type="entry name" value="FtsA"/>
    <property type="match status" value="1"/>
</dbReference>
<feature type="region of interest" description="Disordered" evidence="7">
    <location>
        <begin position="384"/>
        <end position="407"/>
    </location>
</feature>
<accession>U6RED2</accession>
<comment type="caution">
    <text evidence="9">The sequence shown here is derived from an EMBL/GenBank/DDBJ whole genome shotgun (WGS) entry which is preliminary data.</text>
</comment>
<dbReference type="HOGENOM" id="CLU_037850_4_0_10"/>
<dbReference type="PANTHER" id="PTHR32432:SF4">
    <property type="entry name" value="CELL DIVISION PROTEIN FTSA"/>
    <property type="match status" value="1"/>
</dbReference>
<dbReference type="PANTHER" id="PTHR32432">
    <property type="entry name" value="CELL DIVISION PROTEIN FTSA-RELATED"/>
    <property type="match status" value="1"/>
</dbReference>
<feature type="coiled-coil region" evidence="6">
    <location>
        <begin position="457"/>
        <end position="484"/>
    </location>
</feature>
<comment type="similarity">
    <text evidence="5">Belongs to the FtsA/MreB family.</text>
</comment>
<dbReference type="STRING" id="1121098.HMPREF1534_02841"/>
<dbReference type="HAMAP" id="MF_02033">
    <property type="entry name" value="FtsA"/>
    <property type="match status" value="1"/>
</dbReference>
<dbReference type="OrthoDB" id="9768127at2"/>
<keyword evidence="6" id="KW-0175">Coiled coil</keyword>
<dbReference type="Gene3D" id="3.30.420.40">
    <property type="match status" value="1"/>
</dbReference>
<dbReference type="InterPro" id="IPR003494">
    <property type="entry name" value="SHS2_FtsA"/>
</dbReference>
<dbReference type="PATRIC" id="fig|1121098.3.peg.2880"/>
<reference evidence="9 10" key="1">
    <citation type="submission" date="2013-04" db="EMBL/GenBank/DDBJ databases">
        <title>The Genome Sequence of Bacteroides massiliensis DSM 17679.</title>
        <authorList>
            <consortium name="The Broad Institute Genomics Platform"/>
            <person name="Earl A."/>
            <person name="Ward D."/>
            <person name="Feldgarden M."/>
            <person name="Gevers D."/>
            <person name="Martens E."/>
            <person name="Fenner L."/>
            <person name="Roux V."/>
            <person name="Mallet M.N."/>
            <person name="Raoult D."/>
            <person name="Walker B."/>
            <person name="Young S."/>
            <person name="Zeng Q."/>
            <person name="Gargeya S."/>
            <person name="Fitzgerald M."/>
            <person name="Haas B."/>
            <person name="Abouelleil A."/>
            <person name="Allen A.W."/>
            <person name="Alvarado L."/>
            <person name="Arachchi H.M."/>
            <person name="Berlin A.M."/>
            <person name="Chapman S.B."/>
            <person name="Gainer-Dewar J."/>
            <person name="Goldberg J."/>
            <person name="Griggs A."/>
            <person name="Gujja S."/>
            <person name="Hansen M."/>
            <person name="Howarth C."/>
            <person name="Imamovic A."/>
            <person name="Ireland A."/>
            <person name="Larimer J."/>
            <person name="McCowan C."/>
            <person name="Murphy C."/>
            <person name="Pearson M."/>
            <person name="Poon T.W."/>
            <person name="Priest M."/>
            <person name="Roberts A."/>
            <person name="Saif S."/>
            <person name="Shea T."/>
            <person name="Sisk P."/>
            <person name="Sykes S."/>
            <person name="Wortman J."/>
            <person name="Nusbaum C."/>
            <person name="Birren B."/>
        </authorList>
    </citation>
    <scope>NUCLEOTIDE SEQUENCE [LARGE SCALE GENOMIC DNA]</scope>
    <source>
        <strain evidence="10">B84634 / Timone 84634 / DSM 17679 / JCM 13223</strain>
    </source>
</reference>
<dbReference type="Pfam" id="PF02491">
    <property type="entry name" value="SHS2_FTSA"/>
    <property type="match status" value="1"/>
</dbReference>
<comment type="subunit">
    <text evidence="5">Self-interacts. Interacts with FtsZ.</text>
</comment>
<dbReference type="AlphaFoldDB" id="U6RED2"/>
<dbReference type="Proteomes" id="UP000017831">
    <property type="component" value="Unassembled WGS sequence"/>
</dbReference>
<feature type="domain" description="SHS2" evidence="8">
    <location>
        <begin position="7"/>
        <end position="193"/>
    </location>
</feature>
<dbReference type="InterPro" id="IPR020823">
    <property type="entry name" value="Cell_div_FtsA"/>
</dbReference>
<name>U6RED2_9BACT</name>
<keyword evidence="1 5" id="KW-1003">Cell membrane</keyword>
<evidence type="ECO:0000256" key="1">
    <source>
        <dbReference type="ARBA" id="ARBA00022475"/>
    </source>
</evidence>